<proteinExistence type="predicted"/>
<dbReference type="Gene3D" id="2.40.10.10">
    <property type="entry name" value="Trypsin-like serine proteases"/>
    <property type="match status" value="2"/>
</dbReference>
<keyword evidence="1 5" id="KW-0645">Protease</keyword>
<reference evidence="9" key="1">
    <citation type="journal article" date="2021" name="BMC Genomics">
        <title>Chromosome-level genome assembly and manually-curated proteome of model necrotroph Parastagonospora nodorum Sn15 reveals a genome-wide trove of candidate effector homologs, and redundancy of virulence-related functions within an accessory chromosome.</title>
        <authorList>
            <person name="Bertazzoni S."/>
            <person name="Jones D.A.B."/>
            <person name="Phan H.T."/>
            <person name="Tan K.-C."/>
            <person name="Hane J.K."/>
        </authorList>
    </citation>
    <scope>NUCLEOTIDE SEQUENCE [LARGE SCALE GENOMIC DNA]</scope>
    <source>
        <strain evidence="9">SN15 / ATCC MYA-4574 / FGSC 10173)</strain>
    </source>
</reference>
<accession>A0A7U2NPG3</accession>
<dbReference type="VEuPathDB" id="FungiDB:JI435_059780"/>
<dbReference type="FunFam" id="2.40.10.10:FF:000077">
    <property type="entry name" value="Predicted protein"/>
    <property type="match status" value="1"/>
</dbReference>
<dbReference type="Pfam" id="PF00089">
    <property type="entry name" value="Trypsin"/>
    <property type="match status" value="1"/>
</dbReference>
<feature type="chain" id="PRO_5034448434" description="Peptidase S1 domain-containing protein" evidence="6">
    <location>
        <begin position="19"/>
        <end position="263"/>
    </location>
</feature>
<evidence type="ECO:0000256" key="6">
    <source>
        <dbReference type="SAM" id="SignalP"/>
    </source>
</evidence>
<dbReference type="PRINTS" id="PR00722">
    <property type="entry name" value="CHYMOTRYPSIN"/>
</dbReference>
<evidence type="ECO:0000256" key="1">
    <source>
        <dbReference type="ARBA" id="ARBA00022670"/>
    </source>
</evidence>
<keyword evidence="9" id="KW-1185">Reference proteome</keyword>
<dbReference type="KEGG" id="pno:SNOG_05978"/>
<dbReference type="PROSITE" id="PS00135">
    <property type="entry name" value="TRYPSIN_SER"/>
    <property type="match status" value="1"/>
</dbReference>
<sequence length="263" mass="26674">MHAQSILAALAVPALVYGAAIPQEFPENWDETSEDIVGGVTAAQGDVPFIVSVSLSGVGHYCGGSLINANTVVSAAHCYQGETATDFSVRAGSLNKNSGGTTSAVASIVIHPSYNSRTSDNDIAIIKLRTPIATSSTISYASLAASGQDPAAGTTLTVAGWGATTQGGGSPTTLRKVDVPVVARTTCRSRYSTIGLSVTDQMFCAGFTAGGKDSCQGDSGGPIITSSKQLVGIVSWGEGCAQPNFPGVYSRVGSLTSFISANL</sequence>
<dbReference type="SUPFAM" id="SSF50494">
    <property type="entry name" value="Trypsin-like serine proteases"/>
    <property type="match status" value="1"/>
</dbReference>
<keyword evidence="4" id="KW-1015">Disulfide bond</keyword>
<dbReference type="EMBL" id="CP069041">
    <property type="protein sequence ID" value="QRD05702.1"/>
    <property type="molecule type" value="Genomic_DNA"/>
</dbReference>
<dbReference type="InterPro" id="IPR033116">
    <property type="entry name" value="TRYPSIN_SER"/>
</dbReference>
<keyword evidence="6" id="KW-0732">Signal</keyword>
<evidence type="ECO:0000256" key="4">
    <source>
        <dbReference type="ARBA" id="ARBA00023157"/>
    </source>
</evidence>
<evidence type="ECO:0000313" key="9">
    <source>
        <dbReference type="Proteomes" id="UP000663193"/>
    </source>
</evidence>
<dbReference type="AlphaFoldDB" id="A0A7U2NPG3"/>
<dbReference type="InterPro" id="IPR001254">
    <property type="entry name" value="Trypsin_dom"/>
</dbReference>
<dbReference type="GO" id="GO:0004252">
    <property type="term" value="F:serine-type endopeptidase activity"/>
    <property type="evidence" value="ECO:0007669"/>
    <property type="project" value="InterPro"/>
</dbReference>
<protein>
    <recommendedName>
        <fullName evidence="7">Peptidase S1 domain-containing protein</fullName>
    </recommendedName>
</protein>
<evidence type="ECO:0000313" key="8">
    <source>
        <dbReference type="EMBL" id="QRD05702.1"/>
    </source>
</evidence>
<feature type="domain" description="Peptidase S1" evidence="7">
    <location>
        <begin position="36"/>
        <end position="263"/>
    </location>
</feature>
<organism evidence="8 9">
    <name type="scientific">Phaeosphaeria nodorum (strain SN15 / ATCC MYA-4574 / FGSC 10173)</name>
    <name type="common">Glume blotch fungus</name>
    <name type="synonym">Parastagonospora nodorum</name>
    <dbReference type="NCBI Taxonomy" id="321614"/>
    <lineage>
        <taxon>Eukaryota</taxon>
        <taxon>Fungi</taxon>
        <taxon>Dikarya</taxon>
        <taxon>Ascomycota</taxon>
        <taxon>Pezizomycotina</taxon>
        <taxon>Dothideomycetes</taxon>
        <taxon>Pleosporomycetidae</taxon>
        <taxon>Pleosporales</taxon>
        <taxon>Pleosporineae</taxon>
        <taxon>Phaeosphaeriaceae</taxon>
        <taxon>Parastagonospora</taxon>
    </lineage>
</organism>
<dbReference type="PANTHER" id="PTHR24252:SF7">
    <property type="entry name" value="HYALIN"/>
    <property type="match status" value="1"/>
</dbReference>
<dbReference type="SMART" id="SM00020">
    <property type="entry name" value="Tryp_SPc"/>
    <property type="match status" value="1"/>
</dbReference>
<dbReference type="RefSeq" id="XP_001796366.1">
    <property type="nucleotide sequence ID" value="XM_001796314.1"/>
</dbReference>
<evidence type="ECO:0000256" key="3">
    <source>
        <dbReference type="ARBA" id="ARBA00022825"/>
    </source>
</evidence>
<keyword evidence="2 5" id="KW-0378">Hydrolase</keyword>
<evidence type="ECO:0000256" key="2">
    <source>
        <dbReference type="ARBA" id="ARBA00022801"/>
    </source>
</evidence>
<feature type="signal peptide" evidence="6">
    <location>
        <begin position="1"/>
        <end position="18"/>
    </location>
</feature>
<dbReference type="InterPro" id="IPR043504">
    <property type="entry name" value="Peptidase_S1_PA_chymotrypsin"/>
</dbReference>
<dbReference type="Proteomes" id="UP000663193">
    <property type="component" value="Chromosome 19"/>
</dbReference>
<dbReference type="OrthoDB" id="6380398at2759"/>
<dbReference type="PANTHER" id="PTHR24252">
    <property type="entry name" value="ACROSIN-RELATED"/>
    <property type="match status" value="1"/>
</dbReference>
<dbReference type="GO" id="GO:0006508">
    <property type="term" value="P:proteolysis"/>
    <property type="evidence" value="ECO:0007669"/>
    <property type="project" value="UniProtKB-KW"/>
</dbReference>
<evidence type="ECO:0000256" key="5">
    <source>
        <dbReference type="RuleBase" id="RU363034"/>
    </source>
</evidence>
<name>A0A7U2NPG3_PHANO</name>
<keyword evidence="3 5" id="KW-0720">Serine protease</keyword>
<dbReference type="InterPro" id="IPR018114">
    <property type="entry name" value="TRYPSIN_HIS"/>
</dbReference>
<dbReference type="CDD" id="cd00190">
    <property type="entry name" value="Tryp_SPc"/>
    <property type="match status" value="1"/>
</dbReference>
<dbReference type="PROSITE" id="PS50240">
    <property type="entry name" value="TRYPSIN_DOM"/>
    <property type="match status" value="1"/>
</dbReference>
<evidence type="ECO:0000259" key="7">
    <source>
        <dbReference type="PROSITE" id="PS50240"/>
    </source>
</evidence>
<dbReference type="InterPro" id="IPR001314">
    <property type="entry name" value="Peptidase_S1A"/>
</dbReference>
<dbReference type="PROSITE" id="PS00134">
    <property type="entry name" value="TRYPSIN_HIS"/>
    <property type="match status" value="1"/>
</dbReference>
<dbReference type="InterPro" id="IPR009003">
    <property type="entry name" value="Peptidase_S1_PA"/>
</dbReference>
<gene>
    <name evidence="8" type="ORF">JI435_059780</name>
</gene>